<dbReference type="AlphaFoldDB" id="A0A1H3DIS2"/>
<evidence type="ECO:0000256" key="1">
    <source>
        <dbReference type="SAM" id="Coils"/>
    </source>
</evidence>
<proteinExistence type="predicted"/>
<evidence type="ECO:0000313" key="4">
    <source>
        <dbReference type="EMBL" id="SDX66412.1"/>
    </source>
</evidence>
<dbReference type="Gene3D" id="2.40.50.100">
    <property type="match status" value="1"/>
</dbReference>
<feature type="region of interest" description="Disordered" evidence="2">
    <location>
        <begin position="1"/>
        <end position="34"/>
    </location>
</feature>
<protein>
    <submittedName>
        <fullName evidence="4">Multidrug resistance efflux pump</fullName>
    </submittedName>
</protein>
<dbReference type="PANTHER" id="PTHR30386">
    <property type="entry name" value="MEMBRANE FUSION SUBUNIT OF EMRAB-TOLC MULTIDRUG EFFLUX PUMP"/>
    <property type="match status" value="1"/>
</dbReference>
<keyword evidence="1" id="KW-0175">Coiled coil</keyword>
<evidence type="ECO:0000313" key="5">
    <source>
        <dbReference type="Proteomes" id="UP000199118"/>
    </source>
</evidence>
<dbReference type="EMBL" id="FNMZ01000008">
    <property type="protein sequence ID" value="SDX66412.1"/>
    <property type="molecule type" value="Genomic_DNA"/>
</dbReference>
<dbReference type="Proteomes" id="UP000199118">
    <property type="component" value="Unassembled WGS sequence"/>
</dbReference>
<sequence length="387" mass="40367">MSELDGGASAGGETTGGGTGPDGRPEAPAEKSGGGLAGLRRATLWALGVAAALFLYFVIADRTTPFSGDAQVQAFVLRVAPEVTGHVDRVGVVDNQVVQQGDALFAIDPEPFEIAVSQAQARLEQAGQSVGANTAAVDAAQAQLDRARANAENVRAQTARIMELVRKGVYAQAREDQAVSAIEQAEAAVQAAEADLRRAQEQLGPEGESNPAVQDALAALETARYNLARTEMTAPGMGVVTNLQLAIGQTVTAGASAMTFISAEDIWLRAALRENSLGVLEQGQRAEVVLDALPGRIFGATVRSVGWGVAPDAVDPATGLPKSTASQGWLTDPQRFPVILSFDEDQLPRGARYGSRAAVIVYAAGNPVMDAIAWARIRLIALLTYVS</sequence>
<feature type="domain" description="Multidrug resistance protein MdtA-like barrel-sandwich hybrid" evidence="3">
    <location>
        <begin position="78"/>
        <end position="258"/>
    </location>
</feature>
<dbReference type="Pfam" id="PF25917">
    <property type="entry name" value="BSH_RND"/>
    <property type="match status" value="1"/>
</dbReference>
<accession>A0A1H3DIS2</accession>
<name>A0A1H3DIS2_9RHOB</name>
<reference evidence="4 5" key="1">
    <citation type="submission" date="2016-10" db="EMBL/GenBank/DDBJ databases">
        <authorList>
            <person name="de Groot N.N."/>
        </authorList>
    </citation>
    <scope>NUCLEOTIDE SEQUENCE [LARGE SCALE GENOMIC DNA]</scope>
    <source>
        <strain evidence="4 5">DSM 17890</strain>
    </source>
</reference>
<feature type="coiled-coil region" evidence="1">
    <location>
        <begin position="137"/>
        <end position="202"/>
    </location>
</feature>
<evidence type="ECO:0000256" key="2">
    <source>
        <dbReference type="SAM" id="MobiDB-lite"/>
    </source>
</evidence>
<dbReference type="InterPro" id="IPR058625">
    <property type="entry name" value="MdtA-like_BSH"/>
</dbReference>
<dbReference type="RefSeq" id="WP_092684317.1">
    <property type="nucleotide sequence ID" value="NZ_FNMZ01000008.1"/>
</dbReference>
<evidence type="ECO:0000259" key="3">
    <source>
        <dbReference type="Pfam" id="PF25917"/>
    </source>
</evidence>
<gene>
    <name evidence="4" type="ORF">SAMN05444336_10835</name>
</gene>
<organism evidence="4 5">
    <name type="scientific">Albimonas donghaensis</name>
    <dbReference type="NCBI Taxonomy" id="356660"/>
    <lineage>
        <taxon>Bacteria</taxon>
        <taxon>Pseudomonadati</taxon>
        <taxon>Pseudomonadota</taxon>
        <taxon>Alphaproteobacteria</taxon>
        <taxon>Rhodobacterales</taxon>
        <taxon>Paracoccaceae</taxon>
        <taxon>Albimonas</taxon>
    </lineage>
</organism>
<dbReference type="OrthoDB" id="9811754at2"/>
<dbReference type="InterPro" id="IPR050739">
    <property type="entry name" value="MFP"/>
</dbReference>
<dbReference type="Gene3D" id="1.10.287.470">
    <property type="entry name" value="Helix hairpin bin"/>
    <property type="match status" value="2"/>
</dbReference>
<dbReference type="Gene3D" id="2.40.30.170">
    <property type="match status" value="1"/>
</dbReference>
<keyword evidence="5" id="KW-1185">Reference proteome</keyword>
<feature type="compositionally biased region" description="Gly residues" evidence="2">
    <location>
        <begin position="8"/>
        <end position="21"/>
    </location>
</feature>
<dbReference type="STRING" id="356660.SAMN05444336_10835"/>
<dbReference type="SUPFAM" id="SSF111369">
    <property type="entry name" value="HlyD-like secretion proteins"/>
    <property type="match status" value="3"/>
</dbReference>